<dbReference type="EMBL" id="JAUDFV010000152">
    <property type="protein sequence ID" value="KAL2717893.1"/>
    <property type="molecule type" value="Genomic_DNA"/>
</dbReference>
<dbReference type="AlphaFoldDB" id="A0ABD2ABB0"/>
<name>A0ABD2ABB0_VESSQ</name>
<sequence length="64" mass="7462">MQPFARFKYRFIASTTGPGPTTWRLLHLRTHELTLTLLFITTTIINKSKQRGDLHFTTNSSLKR</sequence>
<proteinExistence type="predicted"/>
<protein>
    <submittedName>
        <fullName evidence="1">Uncharacterized protein</fullName>
    </submittedName>
</protein>
<gene>
    <name evidence="1" type="ORF">V1478_011769</name>
</gene>
<reference evidence="1 2" key="1">
    <citation type="journal article" date="2024" name="Ann. Entomol. Soc. Am.">
        <title>Genomic analyses of the southern and eastern yellowjacket wasps (Hymenoptera: Vespidae) reveal evolutionary signatures of social life.</title>
        <authorList>
            <person name="Catto M.A."/>
            <person name="Caine P.B."/>
            <person name="Orr S.E."/>
            <person name="Hunt B.G."/>
            <person name="Goodisman M.A.D."/>
        </authorList>
    </citation>
    <scope>NUCLEOTIDE SEQUENCE [LARGE SCALE GENOMIC DNA]</scope>
    <source>
        <strain evidence="1">233</strain>
        <tissue evidence="1">Head and thorax</tissue>
    </source>
</reference>
<keyword evidence="2" id="KW-1185">Reference proteome</keyword>
<evidence type="ECO:0000313" key="1">
    <source>
        <dbReference type="EMBL" id="KAL2717893.1"/>
    </source>
</evidence>
<organism evidence="1 2">
    <name type="scientific">Vespula squamosa</name>
    <name type="common">Southern yellow jacket</name>
    <name type="synonym">Wasp</name>
    <dbReference type="NCBI Taxonomy" id="30214"/>
    <lineage>
        <taxon>Eukaryota</taxon>
        <taxon>Metazoa</taxon>
        <taxon>Ecdysozoa</taxon>
        <taxon>Arthropoda</taxon>
        <taxon>Hexapoda</taxon>
        <taxon>Insecta</taxon>
        <taxon>Pterygota</taxon>
        <taxon>Neoptera</taxon>
        <taxon>Endopterygota</taxon>
        <taxon>Hymenoptera</taxon>
        <taxon>Apocrita</taxon>
        <taxon>Aculeata</taxon>
        <taxon>Vespoidea</taxon>
        <taxon>Vespidae</taxon>
        <taxon>Vespinae</taxon>
        <taxon>Vespula</taxon>
    </lineage>
</organism>
<evidence type="ECO:0000313" key="2">
    <source>
        <dbReference type="Proteomes" id="UP001607302"/>
    </source>
</evidence>
<accession>A0ABD2ABB0</accession>
<dbReference type="Proteomes" id="UP001607302">
    <property type="component" value="Unassembled WGS sequence"/>
</dbReference>
<comment type="caution">
    <text evidence="1">The sequence shown here is derived from an EMBL/GenBank/DDBJ whole genome shotgun (WGS) entry which is preliminary data.</text>
</comment>